<comment type="caution">
    <text evidence="2">The sequence shown here is derived from an EMBL/GenBank/DDBJ whole genome shotgun (WGS) entry which is preliminary data.</text>
</comment>
<evidence type="ECO:0000313" key="3">
    <source>
        <dbReference type="Proteomes" id="UP001266305"/>
    </source>
</evidence>
<reference evidence="2 3" key="1">
    <citation type="submission" date="2023-05" db="EMBL/GenBank/DDBJ databases">
        <title>B98-5 Cell Line De Novo Hybrid Assembly: An Optical Mapping Approach.</title>
        <authorList>
            <person name="Kananen K."/>
            <person name="Auerbach J.A."/>
            <person name="Kautto E."/>
            <person name="Blachly J.S."/>
        </authorList>
    </citation>
    <scope>NUCLEOTIDE SEQUENCE [LARGE SCALE GENOMIC DNA]</scope>
    <source>
        <strain evidence="2">B95-8</strain>
        <tissue evidence="2">Cell line</tissue>
    </source>
</reference>
<gene>
    <name evidence="2" type="ORF">P7K49_036679</name>
</gene>
<feature type="region of interest" description="Disordered" evidence="1">
    <location>
        <begin position="40"/>
        <end position="76"/>
    </location>
</feature>
<evidence type="ECO:0000313" key="2">
    <source>
        <dbReference type="EMBL" id="KAK2085379.1"/>
    </source>
</evidence>
<name>A0ABQ9TKU7_SAGOE</name>
<accession>A0ABQ9TKU7</accession>
<protein>
    <submittedName>
        <fullName evidence="2">Uncharacterized protein</fullName>
    </submittedName>
</protein>
<evidence type="ECO:0000256" key="1">
    <source>
        <dbReference type="SAM" id="MobiDB-lite"/>
    </source>
</evidence>
<dbReference type="Proteomes" id="UP001266305">
    <property type="component" value="Unassembled WGS sequence"/>
</dbReference>
<feature type="compositionally biased region" description="Polar residues" evidence="1">
    <location>
        <begin position="51"/>
        <end position="61"/>
    </location>
</feature>
<keyword evidence="3" id="KW-1185">Reference proteome</keyword>
<organism evidence="2 3">
    <name type="scientific">Saguinus oedipus</name>
    <name type="common">Cotton-top tamarin</name>
    <name type="synonym">Oedipomidas oedipus</name>
    <dbReference type="NCBI Taxonomy" id="9490"/>
    <lineage>
        <taxon>Eukaryota</taxon>
        <taxon>Metazoa</taxon>
        <taxon>Chordata</taxon>
        <taxon>Craniata</taxon>
        <taxon>Vertebrata</taxon>
        <taxon>Euteleostomi</taxon>
        <taxon>Mammalia</taxon>
        <taxon>Eutheria</taxon>
        <taxon>Euarchontoglires</taxon>
        <taxon>Primates</taxon>
        <taxon>Haplorrhini</taxon>
        <taxon>Platyrrhini</taxon>
        <taxon>Cebidae</taxon>
        <taxon>Callitrichinae</taxon>
        <taxon>Saguinus</taxon>
    </lineage>
</organism>
<sequence length="153" mass="15641">MGSSAKTRSTCPRLQAGFTDPEGGCTHLAHQASAHLRREAALAGPGAAQPCATTGNSSGTRAPSLPTPGGILPTSRWPQYSEMALVRSRGPGDRGGKLMVVAGLAVGLSPQGGPRGAAGIHPRGAALESGPRPARRHRCLLCRRRPPGIALCK</sequence>
<dbReference type="EMBL" id="JASSZA010000021">
    <property type="protein sequence ID" value="KAK2085379.1"/>
    <property type="molecule type" value="Genomic_DNA"/>
</dbReference>
<proteinExistence type="predicted"/>